<organism evidence="1 2">
    <name type="scientific">Prochlorococcus marinus subsp. pastoris (strain CCMP1986 / NIES-2087 / MED4)</name>
    <dbReference type="NCBI Taxonomy" id="59919"/>
    <lineage>
        <taxon>Bacteria</taxon>
        <taxon>Bacillati</taxon>
        <taxon>Cyanobacteriota</taxon>
        <taxon>Cyanophyceae</taxon>
        <taxon>Synechococcales</taxon>
        <taxon>Prochlorococcaceae</taxon>
        <taxon>Prochlorococcus</taxon>
    </lineage>
</organism>
<proteinExistence type="predicted"/>
<dbReference type="GO" id="GO:0017089">
    <property type="term" value="F:glycolipid transfer activity"/>
    <property type="evidence" value="ECO:0007669"/>
    <property type="project" value="TreeGrafter"/>
</dbReference>
<dbReference type="Proteomes" id="UP000001026">
    <property type="component" value="Chromosome"/>
</dbReference>
<dbReference type="Pfam" id="PF06835">
    <property type="entry name" value="LptC"/>
    <property type="match status" value="1"/>
</dbReference>
<dbReference type="GO" id="GO:0015920">
    <property type="term" value="P:lipopolysaccharide transport"/>
    <property type="evidence" value="ECO:0007669"/>
    <property type="project" value="TreeGrafter"/>
</dbReference>
<dbReference type="KEGG" id="pmm:PMM0866"/>
<dbReference type="PANTHER" id="PTHR37481">
    <property type="entry name" value="LIPOPOLYSACCHARIDE EXPORT SYSTEM PROTEIN LPTC"/>
    <property type="match status" value="1"/>
</dbReference>
<reference evidence="1 2" key="1">
    <citation type="journal article" date="2003" name="Nature">
        <title>Genome divergence in two Prochlorococcus ecotypes reflects oceanic niche differentiation.</title>
        <authorList>
            <person name="Rocap G."/>
            <person name="Larimer F.W."/>
            <person name="Lamerdin J.E."/>
            <person name="Malfatti S."/>
            <person name="Chain P."/>
            <person name="Ahlgren N.A."/>
            <person name="Arellano A."/>
            <person name="Coleman M."/>
            <person name="Hauser L."/>
            <person name="Hess W.R."/>
            <person name="Johnson Z.I."/>
            <person name="Land M.L."/>
            <person name="Lindell D."/>
            <person name="Post A.F."/>
            <person name="Regala W."/>
            <person name="Shah M."/>
            <person name="Shaw S.L."/>
            <person name="Steglich C."/>
            <person name="Sullivan M.B."/>
            <person name="Ting C.S."/>
            <person name="Tolonen A."/>
            <person name="Webb E.A."/>
            <person name="Zinser E.R."/>
            <person name="Chisholm S.W."/>
        </authorList>
    </citation>
    <scope>NUCLEOTIDE SEQUENCE [LARGE SCALE GENOMIC DNA]</scope>
    <source>
        <strain evidence="2">CCMP1986 / NIES-2087 / MED4</strain>
    </source>
</reference>
<dbReference type="GO" id="GO:0030288">
    <property type="term" value="C:outer membrane-bounded periplasmic space"/>
    <property type="evidence" value="ECO:0007669"/>
    <property type="project" value="TreeGrafter"/>
</dbReference>
<dbReference type="InterPro" id="IPR010664">
    <property type="entry name" value="LipoPS_assembly_LptC-rel"/>
</dbReference>
<accession>Q7V1K1</accession>
<dbReference type="PANTHER" id="PTHR37481:SF1">
    <property type="entry name" value="LIPOPOLYSACCHARIDE EXPORT SYSTEM PROTEIN LPTC"/>
    <property type="match status" value="1"/>
</dbReference>
<dbReference type="STRING" id="59919.PMM0866"/>
<evidence type="ECO:0000313" key="2">
    <source>
        <dbReference type="Proteomes" id="UP000001026"/>
    </source>
</evidence>
<name>Q7V1K1_PROMP</name>
<dbReference type="HOGENOM" id="CLU_1407681_0_0_3"/>
<dbReference type="EMBL" id="BX548174">
    <property type="protein sequence ID" value="CAE19325.1"/>
    <property type="molecule type" value="Genomic_DNA"/>
</dbReference>
<sequence>MISIKSPHSNYDKERNSFDLKETTINLFKDNNLEYIINSDNSKLSNNNKILELDGNVLVKTIIQEGDKLTANSFTWNIQSSEYLLIGNVKFENSLVTLSSNKAILKKNTNIIEFFNPVKYKFKDNIKDSGYEINSENAYYNIDNKSVNFKSKEARVRSKIYY</sequence>
<dbReference type="Gene3D" id="2.60.450.10">
    <property type="entry name" value="Lipopolysaccharide (LPS) transport protein A like domain"/>
    <property type="match status" value="1"/>
</dbReference>
<evidence type="ECO:0000313" key="1">
    <source>
        <dbReference type="EMBL" id="CAE19325.1"/>
    </source>
</evidence>
<dbReference type="eggNOG" id="ENOG5032HHK">
    <property type="taxonomic scope" value="Bacteria"/>
</dbReference>
<dbReference type="AlphaFoldDB" id="Q7V1K1"/>
<dbReference type="GO" id="GO:0005886">
    <property type="term" value="C:plasma membrane"/>
    <property type="evidence" value="ECO:0007669"/>
    <property type="project" value="TreeGrafter"/>
</dbReference>
<protein>
    <submittedName>
        <fullName evidence="1">Possible SMC domain N terminal domain</fullName>
    </submittedName>
</protein>
<gene>
    <name evidence="1" type="ordered locus">PMM0866</name>
</gene>
<dbReference type="InterPro" id="IPR052363">
    <property type="entry name" value="LPS_export_LptC"/>
</dbReference>